<feature type="transmembrane region" description="Helical" evidence="5">
    <location>
        <begin position="6"/>
        <end position="28"/>
    </location>
</feature>
<keyword evidence="5" id="KW-1133">Transmembrane helix</keyword>
<dbReference type="SUPFAM" id="SSF52343">
    <property type="entry name" value="Ferredoxin reductase-like, C-terminal NADP-linked domain"/>
    <property type="match status" value="1"/>
</dbReference>
<keyword evidence="5" id="KW-0472">Membrane</keyword>
<evidence type="ECO:0000256" key="3">
    <source>
        <dbReference type="ARBA" id="ARBA00022982"/>
    </source>
</evidence>
<evidence type="ECO:0000256" key="2">
    <source>
        <dbReference type="ARBA" id="ARBA00022448"/>
    </source>
</evidence>
<protein>
    <submittedName>
        <fullName evidence="7">Ferric/cupric reductase transmembrane component 2</fullName>
    </submittedName>
</protein>
<gene>
    <name evidence="7" type="ORF">GQ26_0660190</name>
</gene>
<evidence type="ECO:0000256" key="4">
    <source>
        <dbReference type="ARBA" id="ARBA00023002"/>
    </source>
</evidence>
<dbReference type="Gene3D" id="3.40.50.80">
    <property type="entry name" value="Nucleotide-binding domain of ferredoxin-NADP reductase (FNR) module"/>
    <property type="match status" value="1"/>
</dbReference>
<feature type="transmembrane region" description="Helical" evidence="5">
    <location>
        <begin position="243"/>
        <end position="260"/>
    </location>
</feature>
<accession>A0A093V384</accession>
<reference evidence="7" key="2">
    <citation type="journal article" date="2014" name="PLoS Genet.">
        <title>Signature gene expression reveals novel clues to the molecular mechanisms of dimorphic transition in Penicillium marneffei.</title>
        <authorList>
            <person name="Yang E."/>
            <person name="Wang G."/>
            <person name="Cai J."/>
            <person name="Woo P.C."/>
            <person name="Lau S.K."/>
            <person name="Yuen K.-Y."/>
            <person name="Chow W.-N."/>
            <person name="Lin X."/>
        </authorList>
    </citation>
    <scope>NUCLEOTIDE SEQUENCE</scope>
    <source>
        <strain evidence="7">PM1</strain>
    </source>
</reference>
<dbReference type="GO" id="GO:0005886">
    <property type="term" value="C:plasma membrane"/>
    <property type="evidence" value="ECO:0007669"/>
    <property type="project" value="TreeGrafter"/>
</dbReference>
<dbReference type="InterPro" id="IPR013112">
    <property type="entry name" value="FAD-bd_8"/>
</dbReference>
<proteinExistence type="inferred from homology"/>
<dbReference type="PANTHER" id="PTHR32361:SF26">
    <property type="entry name" value="FAD-BINDING 8 DOMAIN-CONTAINING PROTEIN-RELATED"/>
    <property type="match status" value="1"/>
</dbReference>
<evidence type="ECO:0000313" key="7">
    <source>
        <dbReference type="EMBL" id="KFX41231.1"/>
    </source>
</evidence>
<comment type="caution">
    <text evidence="7">The sequence shown here is derived from an EMBL/GenBank/DDBJ whole genome shotgun (WGS) entry which is preliminary data.</text>
</comment>
<dbReference type="FunFam" id="3.40.50.80:FF:000071">
    <property type="entry name" value="Cell surface metalloreductase (FreA), putative"/>
    <property type="match status" value="1"/>
</dbReference>
<evidence type="ECO:0000259" key="6">
    <source>
        <dbReference type="PROSITE" id="PS51384"/>
    </source>
</evidence>
<dbReference type="EMBL" id="JPOX01000066">
    <property type="protein sequence ID" value="KFX41231.1"/>
    <property type="molecule type" value="Genomic_DNA"/>
</dbReference>
<dbReference type="InterPro" id="IPR013121">
    <property type="entry name" value="Fe_red_NAD-bd_6"/>
</dbReference>
<dbReference type="GO" id="GO:0015677">
    <property type="term" value="P:copper ion import"/>
    <property type="evidence" value="ECO:0007669"/>
    <property type="project" value="TreeGrafter"/>
</dbReference>
<dbReference type="PANTHER" id="PTHR32361">
    <property type="entry name" value="FERRIC/CUPRIC REDUCTASE TRANSMEMBRANE COMPONENT"/>
    <property type="match status" value="1"/>
</dbReference>
<dbReference type="AlphaFoldDB" id="A0A093V384"/>
<reference key="1">
    <citation type="journal article" date="2014" name="PLoS Genet.">
        <title>Signature Gene Expression Reveals Novel Clues to the Molecular Mechanisms of Dimorphic Transition in Penicillium marneffei.</title>
        <authorList>
            <person name="Yang E."/>
            <person name="Wang G."/>
            <person name="Cai J."/>
            <person name="Woo P.C."/>
            <person name="Lau S.K."/>
            <person name="Yuen K.-Y."/>
            <person name="Chow W.-N."/>
            <person name="Lin X."/>
        </authorList>
    </citation>
    <scope>NUCLEOTIDE SEQUENCE [LARGE SCALE GENOMIC DNA]</scope>
    <source>
        <strain>PM1</strain>
    </source>
</reference>
<name>A0A093V384_TALMA</name>
<keyword evidence="5 7" id="KW-0812">Transmembrane</keyword>
<feature type="transmembrane region" description="Helical" evidence="5">
    <location>
        <begin position="93"/>
        <end position="111"/>
    </location>
</feature>
<dbReference type="InterPro" id="IPR039261">
    <property type="entry name" value="FNR_nucleotide-bd"/>
</dbReference>
<evidence type="ECO:0000256" key="5">
    <source>
        <dbReference type="SAM" id="Phobius"/>
    </source>
</evidence>
<keyword evidence="4" id="KW-0560">Oxidoreductase</keyword>
<dbReference type="CDD" id="cd06186">
    <property type="entry name" value="NOX_Duox_like_FAD_NADP"/>
    <property type="match status" value="1"/>
</dbReference>
<dbReference type="GO" id="GO:0006879">
    <property type="term" value="P:intracellular iron ion homeostasis"/>
    <property type="evidence" value="ECO:0007669"/>
    <property type="project" value="TreeGrafter"/>
</dbReference>
<keyword evidence="3" id="KW-0249">Electron transport</keyword>
<dbReference type="GO" id="GO:0006826">
    <property type="term" value="P:iron ion transport"/>
    <property type="evidence" value="ECO:0007669"/>
    <property type="project" value="TreeGrafter"/>
</dbReference>
<feature type="transmembrane region" description="Helical" evidence="5">
    <location>
        <begin position="60"/>
        <end position="81"/>
    </location>
</feature>
<feature type="domain" description="FAD-binding FR-type" evidence="6">
    <location>
        <begin position="124"/>
        <end position="238"/>
    </location>
</feature>
<dbReference type="PROSITE" id="PS51384">
    <property type="entry name" value="FAD_FR"/>
    <property type="match status" value="1"/>
</dbReference>
<dbReference type="InterPro" id="IPR051410">
    <property type="entry name" value="Ferric/Cupric_Reductase"/>
</dbReference>
<evidence type="ECO:0000256" key="1">
    <source>
        <dbReference type="ARBA" id="ARBA00006278"/>
    </source>
</evidence>
<organism evidence="7">
    <name type="scientific">Talaromyces marneffei PM1</name>
    <dbReference type="NCBI Taxonomy" id="1077442"/>
    <lineage>
        <taxon>Eukaryota</taxon>
        <taxon>Fungi</taxon>
        <taxon>Dikarya</taxon>
        <taxon>Ascomycota</taxon>
        <taxon>Pezizomycotina</taxon>
        <taxon>Eurotiomycetes</taxon>
        <taxon>Eurotiomycetidae</taxon>
        <taxon>Eurotiales</taxon>
        <taxon>Trichocomaceae</taxon>
        <taxon>Talaromyces</taxon>
        <taxon>Talaromyces sect. Talaromyces</taxon>
    </lineage>
</organism>
<keyword evidence="2" id="KW-0813">Transport</keyword>
<dbReference type="InterPro" id="IPR017927">
    <property type="entry name" value="FAD-bd_FR_type"/>
</dbReference>
<comment type="similarity">
    <text evidence="1">Belongs to the ferric reductase (FRE) family.</text>
</comment>
<dbReference type="Pfam" id="PF08022">
    <property type="entry name" value="FAD_binding_8"/>
    <property type="match status" value="1"/>
</dbReference>
<dbReference type="GO" id="GO:0000293">
    <property type="term" value="F:ferric-chelate reductase activity"/>
    <property type="evidence" value="ECO:0007669"/>
    <property type="project" value="TreeGrafter"/>
</dbReference>
<sequence length="405" mass="45843">MDIVSIYAATAGGVFATLFLISLLPYLCHLAKIFERYISRYLIFPFFLRRHRFVGPWTRGAVLIHLFYTGINLFCLCFGVSSPTEFADRSGTLAVVNMVTLFATGHMSFYADIMSISRHTCLQIHRGSAWMVSEKLLMGSNEQPFCTYFRVVLTRPMRIDAGQYINLWMPSVTWWSWAQVHPFMVTSWSHSAQEALDILIQPRRGLSHELLKHARAAPQGSASLRAFIIGPHGRSENVDRYESVVLVASGFGIAAAISYLKKLVYSYNTSASRTRRVHLVWEVETLDIAIAVQATLNSLLEDDVLKKRYILTISIYVKSGQIIGDEMKFGNHGRAVVYNRHAKYDQILRAEMSGELIERLPGAQEEKGESLVLVAASSLVRDQVRLVLQDYVHRKAKMAVLEYQP</sequence>
<dbReference type="Pfam" id="PF08030">
    <property type="entry name" value="NAD_binding_6"/>
    <property type="match status" value="1"/>
</dbReference>